<dbReference type="HOGENOM" id="CLU_1729762_0_0_3"/>
<protein>
    <submittedName>
        <fullName evidence="2">Uncharacterized protein</fullName>
    </submittedName>
</protein>
<keyword evidence="1" id="KW-0472">Membrane</keyword>
<feature type="transmembrane region" description="Helical" evidence="1">
    <location>
        <begin position="68"/>
        <end position="86"/>
    </location>
</feature>
<keyword evidence="1" id="KW-1133">Transmembrane helix</keyword>
<organism evidence="2 3">
    <name type="scientific">Prochlorococcus marinus (strain MIT 9303)</name>
    <dbReference type="NCBI Taxonomy" id="59922"/>
    <lineage>
        <taxon>Bacteria</taxon>
        <taxon>Bacillati</taxon>
        <taxon>Cyanobacteriota</taxon>
        <taxon>Cyanophyceae</taxon>
        <taxon>Synechococcales</taxon>
        <taxon>Prochlorococcaceae</taxon>
        <taxon>Prochlorococcus</taxon>
    </lineage>
</organism>
<keyword evidence="1" id="KW-0812">Transmembrane</keyword>
<reference evidence="2 3" key="1">
    <citation type="journal article" date="2007" name="PLoS Genet.">
        <title>Patterns and implications of gene gain and loss in the evolution of Prochlorococcus.</title>
        <authorList>
            <person name="Kettler G.C."/>
            <person name="Martiny A.C."/>
            <person name="Huang K."/>
            <person name="Zucker J."/>
            <person name="Coleman M.L."/>
            <person name="Rodrigue S."/>
            <person name="Chen F."/>
            <person name="Lapidus A."/>
            <person name="Ferriera S."/>
            <person name="Johnson J."/>
            <person name="Steglich C."/>
            <person name="Church G.M."/>
            <person name="Richardson P."/>
            <person name="Chisholm S.W."/>
        </authorList>
    </citation>
    <scope>NUCLEOTIDE SEQUENCE [LARGE SCALE GENOMIC DNA]</scope>
    <source>
        <strain evidence="2 3">MIT 9303</strain>
    </source>
</reference>
<feature type="transmembrane region" description="Helical" evidence="1">
    <location>
        <begin position="119"/>
        <end position="136"/>
    </location>
</feature>
<evidence type="ECO:0000313" key="3">
    <source>
        <dbReference type="Proteomes" id="UP000002274"/>
    </source>
</evidence>
<evidence type="ECO:0000256" key="1">
    <source>
        <dbReference type="SAM" id="Phobius"/>
    </source>
</evidence>
<dbReference type="AlphaFoldDB" id="A2CAE7"/>
<dbReference type="KEGG" id="pmf:P9303_17131"/>
<proteinExistence type="predicted"/>
<dbReference type="STRING" id="59922.P9303_17131"/>
<accession>A2CAE7</accession>
<sequence length="161" mass="17823">MTWFCTKSLRVSSEPAISRGCSNEAMSRQIAAGLTVIFLLALLASNPSLSGIPIYGHTSLLEFWVKNIALAMPPAFTLGMCTVLLYKGFRYPRGTVFTILGLLQLVFVGWLIWLTFQAGAVWVSLPILLVAAFMGPKSARATWKWLGVDRYYRIKAETDAD</sequence>
<feature type="transmembrane region" description="Helical" evidence="1">
    <location>
        <begin position="30"/>
        <end position="56"/>
    </location>
</feature>
<name>A2CAE7_PROM3</name>
<gene>
    <name evidence="2" type="ordered locus">P9303_17131</name>
</gene>
<dbReference type="Proteomes" id="UP000002274">
    <property type="component" value="Chromosome"/>
</dbReference>
<feature type="transmembrane region" description="Helical" evidence="1">
    <location>
        <begin position="95"/>
        <end position="113"/>
    </location>
</feature>
<dbReference type="EMBL" id="CP000554">
    <property type="protein sequence ID" value="ABM78457.1"/>
    <property type="molecule type" value="Genomic_DNA"/>
</dbReference>
<evidence type="ECO:0000313" key="2">
    <source>
        <dbReference type="EMBL" id="ABM78457.1"/>
    </source>
</evidence>